<dbReference type="InterPro" id="IPR007211">
    <property type="entry name" value="DUF378"/>
</dbReference>
<evidence type="ECO:0000256" key="1">
    <source>
        <dbReference type="SAM" id="Phobius"/>
    </source>
</evidence>
<protein>
    <recommendedName>
        <fullName evidence="4">DUF378 domain-containing protein</fullName>
    </recommendedName>
</protein>
<keyword evidence="3" id="KW-1185">Reference proteome</keyword>
<dbReference type="EMBL" id="AGXA01000018">
    <property type="protein sequence ID" value="EKU93608.1"/>
    <property type="molecule type" value="Genomic_DNA"/>
</dbReference>
<dbReference type="PANTHER" id="PTHR37304:SF1">
    <property type="entry name" value="MEMBRANE PROTEIN"/>
    <property type="match status" value="1"/>
</dbReference>
<keyword evidence="1" id="KW-0812">Transmembrane</keyword>
<feature type="transmembrane region" description="Helical" evidence="1">
    <location>
        <begin position="7"/>
        <end position="29"/>
    </location>
</feature>
<dbReference type="PANTHER" id="PTHR37304">
    <property type="entry name" value="MEMBRANE PROTEIN-RELATED"/>
    <property type="match status" value="1"/>
</dbReference>
<dbReference type="OrthoDB" id="9812136at2"/>
<dbReference type="PATRIC" id="fig|883081.3.peg.900"/>
<dbReference type="Pfam" id="PF04070">
    <property type="entry name" value="DUF378"/>
    <property type="match status" value="1"/>
</dbReference>
<dbReference type="RefSeq" id="WP_003777810.1">
    <property type="nucleotide sequence ID" value="NZ_JH992958.1"/>
</dbReference>
<evidence type="ECO:0000313" key="2">
    <source>
        <dbReference type="EMBL" id="EKU93608.1"/>
    </source>
</evidence>
<feature type="transmembrane region" description="Helical" evidence="1">
    <location>
        <begin position="41"/>
        <end position="61"/>
    </location>
</feature>
<gene>
    <name evidence="2" type="ORF">HMPREF9698_00903</name>
</gene>
<dbReference type="Proteomes" id="UP000009875">
    <property type="component" value="Unassembled WGS sequence"/>
</dbReference>
<name>K9EA81_9LACT</name>
<organism evidence="2 3">
    <name type="scientific">Alloiococcus otitis ATCC 51267</name>
    <dbReference type="NCBI Taxonomy" id="883081"/>
    <lineage>
        <taxon>Bacteria</taxon>
        <taxon>Bacillati</taxon>
        <taxon>Bacillota</taxon>
        <taxon>Bacilli</taxon>
        <taxon>Lactobacillales</taxon>
        <taxon>Carnobacteriaceae</taxon>
        <taxon>Alloiococcus</taxon>
    </lineage>
</organism>
<accession>K9EA81</accession>
<keyword evidence="1" id="KW-1133">Transmembrane helix</keyword>
<dbReference type="HOGENOM" id="CLU_179993_2_0_9"/>
<evidence type="ECO:0008006" key="4">
    <source>
        <dbReference type="Google" id="ProtNLM"/>
    </source>
</evidence>
<comment type="caution">
    <text evidence="2">The sequence shown here is derived from an EMBL/GenBank/DDBJ whole genome shotgun (WGS) entry which is preliminary data.</text>
</comment>
<dbReference type="eggNOG" id="COG2155">
    <property type="taxonomic scope" value="Bacteria"/>
</dbReference>
<reference evidence="2 3" key="1">
    <citation type="submission" date="2012-09" db="EMBL/GenBank/DDBJ databases">
        <title>The Genome Sequence of Alloiococcus otitis ATCC 51267.</title>
        <authorList>
            <consortium name="The Broad Institute Genome Sequencing Platform"/>
            <person name="Earl A."/>
            <person name="Ward D."/>
            <person name="Feldgarden M."/>
            <person name="Gevers D."/>
            <person name="Huys G."/>
            <person name="Walker B."/>
            <person name="Young S.K."/>
            <person name="Zeng Q."/>
            <person name="Gargeya S."/>
            <person name="Fitzgerald M."/>
            <person name="Haas B."/>
            <person name="Abouelleil A."/>
            <person name="Alvarado L."/>
            <person name="Arachchi H.M."/>
            <person name="Berlin A.M."/>
            <person name="Chapman S.B."/>
            <person name="Goldberg J."/>
            <person name="Griggs A."/>
            <person name="Gujja S."/>
            <person name="Hansen M."/>
            <person name="Howarth C."/>
            <person name="Imamovic A."/>
            <person name="Larimer J."/>
            <person name="McCowen C."/>
            <person name="Montmayeur A."/>
            <person name="Murphy C."/>
            <person name="Neiman D."/>
            <person name="Pearson M."/>
            <person name="Priest M."/>
            <person name="Roberts A."/>
            <person name="Saif S."/>
            <person name="Shea T."/>
            <person name="Sisk P."/>
            <person name="Sykes S."/>
            <person name="Wortman J."/>
            <person name="Nusbaum C."/>
            <person name="Birren B."/>
        </authorList>
    </citation>
    <scope>NUCLEOTIDE SEQUENCE [LARGE SCALE GENOMIC DNA]</scope>
    <source>
        <strain evidence="2 3">ATCC 51267</strain>
    </source>
</reference>
<sequence>MKILDRLALLILILAGIHLLLIGLLSFNVFEEFFGEYNQNITDIIYIIVGIAALWCIKYFTYTPKGGSRLKGR</sequence>
<keyword evidence="1" id="KW-0472">Membrane</keyword>
<proteinExistence type="predicted"/>
<evidence type="ECO:0000313" key="3">
    <source>
        <dbReference type="Proteomes" id="UP000009875"/>
    </source>
</evidence>
<dbReference type="AlphaFoldDB" id="K9EA81"/>